<dbReference type="InterPro" id="IPR036287">
    <property type="entry name" value="Rv1873-like_sf"/>
</dbReference>
<sequence length="150" mass="16186">MTPSDDPAALDRFLAAQEGTHDIALAELTRGRKQSHWMWFIFPQLRGLGRSSMAHHYGIADLDEARRYLAHPVLGSRLQAAAQATLAHPASLVEVIFGPVDAAKLRSSATLFAAAGGDSDVFDRLIETFFDGQPCAATQARLGKGSPDRT</sequence>
<proteinExistence type="predicted"/>
<name>A0A4U0RC01_9RHOB</name>
<keyword evidence="2" id="KW-1185">Reference proteome</keyword>
<accession>A0A4U0RC01</accession>
<organism evidence="1 2">
    <name type="scientific">Paracoccus gahaiensis</name>
    <dbReference type="NCBI Taxonomy" id="1706839"/>
    <lineage>
        <taxon>Bacteria</taxon>
        <taxon>Pseudomonadati</taxon>
        <taxon>Pseudomonadota</taxon>
        <taxon>Alphaproteobacteria</taxon>
        <taxon>Rhodobacterales</taxon>
        <taxon>Paracoccaceae</taxon>
        <taxon>Paracoccus</taxon>
    </lineage>
</organism>
<dbReference type="Proteomes" id="UP000309747">
    <property type="component" value="Unassembled WGS sequence"/>
</dbReference>
<dbReference type="AlphaFoldDB" id="A0A4U0RC01"/>
<dbReference type="PIRSF" id="PIRSF008546">
    <property type="entry name" value="UCP008546"/>
    <property type="match status" value="1"/>
</dbReference>
<evidence type="ECO:0000313" key="1">
    <source>
        <dbReference type="EMBL" id="TJZ92833.1"/>
    </source>
</evidence>
<dbReference type="RefSeq" id="WP_136884756.1">
    <property type="nucleotide sequence ID" value="NZ_SUNI01000003.1"/>
</dbReference>
<reference evidence="1 2" key="1">
    <citation type="submission" date="2019-04" db="EMBL/GenBank/DDBJ databases">
        <authorList>
            <person name="Li J."/>
        </authorList>
    </citation>
    <scope>NUCLEOTIDE SEQUENCE [LARGE SCALE GENOMIC DNA]</scope>
    <source>
        <strain evidence="1 2">KCTC 42687</strain>
    </source>
</reference>
<comment type="caution">
    <text evidence="1">The sequence shown here is derived from an EMBL/GenBank/DDBJ whole genome shotgun (WGS) entry which is preliminary data.</text>
</comment>
<dbReference type="EMBL" id="SUNI01000003">
    <property type="protein sequence ID" value="TJZ92833.1"/>
    <property type="molecule type" value="Genomic_DNA"/>
</dbReference>
<gene>
    <name evidence="1" type="ORF">FA743_04800</name>
</gene>
<dbReference type="Pfam" id="PF08837">
    <property type="entry name" value="DUF1810"/>
    <property type="match status" value="1"/>
</dbReference>
<protein>
    <submittedName>
        <fullName evidence="1">DUF1810 domain-containing protein</fullName>
    </submittedName>
</protein>
<dbReference type="SUPFAM" id="SSF140736">
    <property type="entry name" value="Rv1873-like"/>
    <property type="match status" value="1"/>
</dbReference>
<dbReference type="Gene3D" id="1.25.40.380">
    <property type="entry name" value="Protein of unknown function DUF1810"/>
    <property type="match status" value="1"/>
</dbReference>
<dbReference type="InterPro" id="IPR014937">
    <property type="entry name" value="DUF1810"/>
</dbReference>
<evidence type="ECO:0000313" key="2">
    <source>
        <dbReference type="Proteomes" id="UP000309747"/>
    </source>
</evidence>
<dbReference type="OrthoDB" id="9801870at2"/>